<dbReference type="EC" id="2.7.7.87" evidence="9"/>
<evidence type="ECO:0000256" key="8">
    <source>
        <dbReference type="ARBA" id="ARBA00048366"/>
    </source>
</evidence>
<evidence type="ECO:0000256" key="3">
    <source>
        <dbReference type="ARBA" id="ARBA00022679"/>
    </source>
</evidence>
<comment type="similarity">
    <text evidence="9">Belongs to the SUA5 family. TsaC subfamily.</text>
</comment>
<feature type="domain" description="YrdC-like" evidence="10">
    <location>
        <begin position="6"/>
        <end position="219"/>
    </location>
</feature>
<evidence type="ECO:0000256" key="6">
    <source>
        <dbReference type="ARBA" id="ARBA00022741"/>
    </source>
</evidence>
<comment type="caution">
    <text evidence="11">The sequence shown here is derived from an EMBL/GenBank/DDBJ whole genome shotgun (WGS) entry which is preliminary data.</text>
</comment>
<accession>A0A1B8QBU5</accession>
<dbReference type="GO" id="GO:0006450">
    <property type="term" value="P:regulation of translational fidelity"/>
    <property type="evidence" value="ECO:0007669"/>
    <property type="project" value="TreeGrafter"/>
</dbReference>
<evidence type="ECO:0000256" key="5">
    <source>
        <dbReference type="ARBA" id="ARBA00022695"/>
    </source>
</evidence>
<comment type="function">
    <text evidence="9">Required for the formation of a threonylcarbamoyl group on adenosine at position 37 (t(6)A37) in tRNAs that read codons beginning with adenine. Catalyzes the conversion of L-threonine, HCO(3)(-)/CO(2) and ATP to give threonylcarbamoyl-AMP (TC-AMP) as the acyladenylate intermediate, with the release of diphosphate.</text>
</comment>
<dbReference type="GO" id="GO:0005737">
    <property type="term" value="C:cytoplasm"/>
    <property type="evidence" value="ECO:0007669"/>
    <property type="project" value="UniProtKB-SubCell"/>
</dbReference>
<evidence type="ECO:0000256" key="4">
    <source>
        <dbReference type="ARBA" id="ARBA00022694"/>
    </source>
</evidence>
<evidence type="ECO:0000256" key="9">
    <source>
        <dbReference type="HAMAP-Rule" id="MF_01852"/>
    </source>
</evidence>
<keyword evidence="7 9" id="KW-0067">ATP-binding</keyword>
<dbReference type="Gene3D" id="3.90.870.10">
    <property type="entry name" value="DHBP synthase"/>
    <property type="match status" value="1"/>
</dbReference>
<evidence type="ECO:0000256" key="1">
    <source>
        <dbReference type="ARBA" id="ARBA00004496"/>
    </source>
</evidence>
<keyword evidence="3 9" id="KW-0808">Transferase</keyword>
<dbReference type="SUPFAM" id="SSF55821">
    <property type="entry name" value="YrdC/RibB"/>
    <property type="match status" value="1"/>
</dbReference>
<comment type="catalytic activity">
    <reaction evidence="8 9">
        <text>L-threonine + hydrogencarbonate + ATP = L-threonylcarbamoyladenylate + diphosphate + H2O</text>
        <dbReference type="Rhea" id="RHEA:36407"/>
        <dbReference type="ChEBI" id="CHEBI:15377"/>
        <dbReference type="ChEBI" id="CHEBI:17544"/>
        <dbReference type="ChEBI" id="CHEBI:30616"/>
        <dbReference type="ChEBI" id="CHEBI:33019"/>
        <dbReference type="ChEBI" id="CHEBI:57926"/>
        <dbReference type="ChEBI" id="CHEBI:73682"/>
        <dbReference type="EC" id="2.7.7.87"/>
    </reaction>
</comment>
<gene>
    <name evidence="9" type="primary">tsaC</name>
    <name evidence="11" type="ORF">A9308_06890</name>
</gene>
<dbReference type="GO" id="GO:0003725">
    <property type="term" value="F:double-stranded RNA binding"/>
    <property type="evidence" value="ECO:0007669"/>
    <property type="project" value="InterPro"/>
</dbReference>
<dbReference type="GO" id="GO:0000049">
    <property type="term" value="F:tRNA binding"/>
    <property type="evidence" value="ECO:0007669"/>
    <property type="project" value="TreeGrafter"/>
</dbReference>
<dbReference type="OrthoDB" id="9814580at2"/>
<reference evidence="11 12" key="1">
    <citation type="submission" date="2016-06" db="EMBL/GenBank/DDBJ databases">
        <title>Draft genome of Moraxella atlantae CCUG 66109.</title>
        <authorList>
            <person name="Salva-Serra F."/>
            <person name="Engstrom-Jakobsson H."/>
            <person name="Thorell K."/>
            <person name="Gonzales-Siles L."/>
            <person name="Karlsson R."/>
            <person name="Boulund F."/>
            <person name="Engstrand L."/>
            <person name="Kristiansson E."/>
            <person name="Moore E."/>
        </authorList>
    </citation>
    <scope>NUCLEOTIDE SEQUENCE [LARGE SCALE GENOMIC DNA]</scope>
    <source>
        <strain evidence="11 12">CCUG 66109</strain>
    </source>
</reference>
<sequence>MNVFSSQQLDQATAWLQQGHLLAYPTEAVWGIGCDPFNSPAVSALLALKDRPIEKGLIVLTPSADYITAFLTDLSAAHREQILASWHTAAEHTTPTNAQTANPQATTQRQANTWLLPIPKAIDIPSWLTGGRDSLAVRVIAPHTTIAKLCAHIATTNPANPYGFLVSTSCNPSGGKPASLLAEAQAYFGDAIGYLDAPTLGYTQPSQIRDAVTGALVRL</sequence>
<evidence type="ECO:0000313" key="12">
    <source>
        <dbReference type="Proteomes" id="UP000092508"/>
    </source>
</evidence>
<keyword evidence="4 9" id="KW-0819">tRNA processing</keyword>
<dbReference type="Pfam" id="PF01300">
    <property type="entry name" value="Sua5_yciO_yrdC"/>
    <property type="match status" value="1"/>
</dbReference>
<dbReference type="PROSITE" id="PS51163">
    <property type="entry name" value="YRDC"/>
    <property type="match status" value="1"/>
</dbReference>
<dbReference type="STRING" id="34059.A9308_06890"/>
<dbReference type="InterPro" id="IPR050156">
    <property type="entry name" value="TC-AMP_synthase_SUA5"/>
</dbReference>
<organism evidence="11 12">
    <name type="scientific">Faucicola atlantae</name>
    <dbReference type="NCBI Taxonomy" id="34059"/>
    <lineage>
        <taxon>Bacteria</taxon>
        <taxon>Pseudomonadati</taxon>
        <taxon>Pseudomonadota</taxon>
        <taxon>Gammaproteobacteria</taxon>
        <taxon>Moraxellales</taxon>
        <taxon>Moraxellaceae</taxon>
        <taxon>Faucicola</taxon>
    </lineage>
</organism>
<comment type="subcellular location">
    <subcellularLocation>
        <location evidence="1 9">Cytoplasm</location>
    </subcellularLocation>
</comment>
<dbReference type="EMBL" id="LZMZ01000019">
    <property type="protein sequence ID" value="OBX78210.1"/>
    <property type="molecule type" value="Genomic_DNA"/>
</dbReference>
<dbReference type="InterPro" id="IPR023535">
    <property type="entry name" value="TC-AMP_synthase"/>
</dbReference>
<dbReference type="RefSeq" id="WP_067236803.1">
    <property type="nucleotide sequence ID" value="NZ_LZMZ01000019.1"/>
</dbReference>
<evidence type="ECO:0000313" key="11">
    <source>
        <dbReference type="EMBL" id="OBX78210.1"/>
    </source>
</evidence>
<dbReference type="AlphaFoldDB" id="A0A1B8QBU5"/>
<evidence type="ECO:0000256" key="7">
    <source>
        <dbReference type="ARBA" id="ARBA00022840"/>
    </source>
</evidence>
<dbReference type="GO" id="GO:0005524">
    <property type="term" value="F:ATP binding"/>
    <property type="evidence" value="ECO:0007669"/>
    <property type="project" value="UniProtKB-UniRule"/>
</dbReference>
<keyword evidence="5 9" id="KW-0548">Nucleotidyltransferase</keyword>
<dbReference type="GO" id="GO:0002949">
    <property type="term" value="P:tRNA threonylcarbamoyladenosine modification"/>
    <property type="evidence" value="ECO:0007669"/>
    <property type="project" value="UniProtKB-UniRule"/>
</dbReference>
<dbReference type="Proteomes" id="UP000092508">
    <property type="component" value="Unassembled WGS sequence"/>
</dbReference>
<dbReference type="InterPro" id="IPR017945">
    <property type="entry name" value="DHBP_synth_RibB-like_a/b_dom"/>
</dbReference>
<evidence type="ECO:0000256" key="2">
    <source>
        <dbReference type="ARBA" id="ARBA00022490"/>
    </source>
</evidence>
<proteinExistence type="inferred from homology"/>
<dbReference type="GO" id="GO:0061710">
    <property type="term" value="F:L-threonylcarbamoyladenylate synthase"/>
    <property type="evidence" value="ECO:0007669"/>
    <property type="project" value="UniProtKB-EC"/>
</dbReference>
<protein>
    <recommendedName>
        <fullName evidence="9">Threonylcarbamoyl-AMP synthase</fullName>
        <shortName evidence="9">TC-AMP synthase</shortName>
        <ecNumber evidence="9">2.7.7.87</ecNumber>
    </recommendedName>
    <alternativeName>
        <fullName evidence="9">L-threonylcarbamoyladenylate synthase</fullName>
    </alternativeName>
    <alternativeName>
        <fullName evidence="9">t(6)A37 threonylcarbamoyladenosine biosynthesis protein TsaC</fullName>
    </alternativeName>
    <alternativeName>
        <fullName evidence="9">tRNA threonylcarbamoyladenosine biosynthesis protein TsaC</fullName>
    </alternativeName>
</protein>
<evidence type="ECO:0000259" key="10">
    <source>
        <dbReference type="PROSITE" id="PS51163"/>
    </source>
</evidence>
<keyword evidence="6 9" id="KW-0547">Nucleotide-binding</keyword>
<dbReference type="HAMAP" id="MF_01852">
    <property type="entry name" value="TsaC"/>
    <property type="match status" value="1"/>
</dbReference>
<name>A0A1B8QBU5_9GAMM</name>
<dbReference type="PANTHER" id="PTHR17490:SF18">
    <property type="entry name" value="THREONYLCARBAMOYL-AMP SYNTHASE"/>
    <property type="match status" value="1"/>
</dbReference>
<dbReference type="PANTHER" id="PTHR17490">
    <property type="entry name" value="SUA5"/>
    <property type="match status" value="1"/>
</dbReference>
<keyword evidence="2 9" id="KW-0963">Cytoplasm</keyword>
<dbReference type="InterPro" id="IPR006070">
    <property type="entry name" value="Sua5-like_dom"/>
</dbReference>